<dbReference type="Proteomes" id="UP000762676">
    <property type="component" value="Unassembled WGS sequence"/>
</dbReference>
<organism evidence="2 3">
    <name type="scientific">Elysia marginata</name>
    <dbReference type="NCBI Taxonomy" id="1093978"/>
    <lineage>
        <taxon>Eukaryota</taxon>
        <taxon>Metazoa</taxon>
        <taxon>Spiralia</taxon>
        <taxon>Lophotrochozoa</taxon>
        <taxon>Mollusca</taxon>
        <taxon>Gastropoda</taxon>
        <taxon>Heterobranchia</taxon>
        <taxon>Euthyneura</taxon>
        <taxon>Panpulmonata</taxon>
        <taxon>Sacoglossa</taxon>
        <taxon>Placobranchoidea</taxon>
        <taxon>Plakobranchidae</taxon>
        <taxon>Elysia</taxon>
    </lineage>
</organism>
<dbReference type="GO" id="GO:0038023">
    <property type="term" value="F:signaling receptor activity"/>
    <property type="evidence" value="ECO:0007669"/>
    <property type="project" value="InterPro"/>
</dbReference>
<comment type="caution">
    <text evidence="2">The sequence shown here is derived from an EMBL/GenBank/DDBJ whole genome shotgun (WGS) entry which is preliminary data.</text>
</comment>
<reference evidence="2 3" key="1">
    <citation type="journal article" date="2021" name="Elife">
        <title>Chloroplast acquisition without the gene transfer in kleptoplastic sea slugs, Plakobranchus ocellatus.</title>
        <authorList>
            <person name="Maeda T."/>
            <person name="Takahashi S."/>
            <person name="Yoshida T."/>
            <person name="Shimamura S."/>
            <person name="Takaki Y."/>
            <person name="Nagai Y."/>
            <person name="Toyoda A."/>
            <person name="Suzuki Y."/>
            <person name="Arimoto A."/>
            <person name="Ishii H."/>
            <person name="Satoh N."/>
            <person name="Nishiyama T."/>
            <person name="Hasebe M."/>
            <person name="Maruyama T."/>
            <person name="Minagawa J."/>
            <person name="Obokata J."/>
            <person name="Shigenobu S."/>
        </authorList>
    </citation>
    <scope>NUCLEOTIDE SEQUENCE [LARGE SCALE GENOMIC DNA]</scope>
</reference>
<proteinExistence type="predicted"/>
<accession>A0AAV4I4R6</accession>
<dbReference type="AlphaFoldDB" id="A0AAV4I4R6"/>
<keyword evidence="1" id="KW-1133">Transmembrane helix</keyword>
<evidence type="ECO:0000256" key="1">
    <source>
        <dbReference type="SAM" id="Phobius"/>
    </source>
</evidence>
<feature type="transmembrane region" description="Helical" evidence="1">
    <location>
        <begin position="70"/>
        <end position="89"/>
    </location>
</feature>
<dbReference type="GO" id="GO:0034632">
    <property type="term" value="F:retinol transmembrane transporter activity"/>
    <property type="evidence" value="ECO:0007669"/>
    <property type="project" value="InterPro"/>
</dbReference>
<keyword evidence="3" id="KW-1185">Reference proteome</keyword>
<evidence type="ECO:0000313" key="3">
    <source>
        <dbReference type="Proteomes" id="UP000762676"/>
    </source>
</evidence>
<name>A0AAV4I4R6_9GAST</name>
<feature type="transmembrane region" description="Helical" evidence="1">
    <location>
        <begin position="43"/>
        <end position="64"/>
    </location>
</feature>
<dbReference type="EMBL" id="BMAT01002336">
    <property type="protein sequence ID" value="GFS04940.1"/>
    <property type="molecule type" value="Genomic_DNA"/>
</dbReference>
<dbReference type="Pfam" id="PF14752">
    <property type="entry name" value="RBP_receptor"/>
    <property type="match status" value="1"/>
</dbReference>
<keyword evidence="1" id="KW-0812">Transmembrane</keyword>
<gene>
    <name evidence="2" type="ORF">ElyMa_001187800</name>
</gene>
<dbReference type="InterPro" id="IPR026612">
    <property type="entry name" value="STRA6-like"/>
</dbReference>
<evidence type="ECO:0000313" key="2">
    <source>
        <dbReference type="EMBL" id="GFS04940.1"/>
    </source>
</evidence>
<keyword evidence="1" id="KW-0472">Membrane</keyword>
<sequence>MSYSCAFGSTVYVVYKVVFERFYAYPIGNAPYERPIATVASTLIYGTVYIPIFICITIGTVHGYGLGTLYMWALTFLETVNLFSCDIDIRDRMILIIKRLPEILCLVYLCVRLPWKFITSCQEKHFIVGSMELLADSDSLESVRKMYYGKRVANLLKKPQKEK</sequence>
<protein>
    <submittedName>
        <fullName evidence="2">Uncharacterized protein</fullName>
    </submittedName>
</protein>